<proteinExistence type="predicted"/>
<dbReference type="SUPFAM" id="SSF53720">
    <property type="entry name" value="ALDH-like"/>
    <property type="match status" value="1"/>
</dbReference>
<feature type="compositionally biased region" description="Basic and acidic residues" evidence="1">
    <location>
        <begin position="18"/>
        <end position="31"/>
    </location>
</feature>
<reference evidence="3 4" key="1">
    <citation type="submission" date="2023-04" db="EMBL/GenBank/DDBJ databases">
        <title>Forest soil microbial communities from Buena Vista Peninsula, Colon Province, Panama.</title>
        <authorList>
            <person name="Bouskill N."/>
        </authorList>
    </citation>
    <scope>NUCLEOTIDE SEQUENCE [LARGE SCALE GENOMIC DNA]</scope>
    <source>
        <strain evidence="3 4">AC80</strain>
    </source>
</reference>
<dbReference type="Proteomes" id="UP001160130">
    <property type="component" value="Unassembled WGS sequence"/>
</dbReference>
<evidence type="ECO:0000256" key="1">
    <source>
        <dbReference type="SAM" id="MobiDB-lite"/>
    </source>
</evidence>
<dbReference type="Gene3D" id="3.40.309.10">
    <property type="entry name" value="Aldehyde Dehydrogenase, Chain A, domain 2"/>
    <property type="match status" value="1"/>
</dbReference>
<comment type="caution">
    <text evidence="3">The sequence shown here is derived from an EMBL/GenBank/DDBJ whole genome shotgun (WGS) entry which is preliminary data.</text>
</comment>
<organism evidence="3 4">
    <name type="scientific">Mycolicibacterium frederiksbergense</name>
    <dbReference type="NCBI Taxonomy" id="117567"/>
    <lineage>
        <taxon>Bacteria</taxon>
        <taxon>Bacillati</taxon>
        <taxon>Actinomycetota</taxon>
        <taxon>Actinomycetes</taxon>
        <taxon>Mycobacteriales</taxon>
        <taxon>Mycobacteriaceae</taxon>
        <taxon>Mycolicibacterium</taxon>
    </lineage>
</organism>
<evidence type="ECO:0000313" key="3">
    <source>
        <dbReference type="EMBL" id="MDH6195893.1"/>
    </source>
</evidence>
<dbReference type="EMBL" id="JARXVE010000003">
    <property type="protein sequence ID" value="MDH6195893.1"/>
    <property type="molecule type" value="Genomic_DNA"/>
</dbReference>
<accession>A0ABT6KYW9</accession>
<dbReference type="InterPro" id="IPR016163">
    <property type="entry name" value="Ald_DH_C"/>
</dbReference>
<sequence length="37" mass="3912">MNPFAPFGGVKGSGFGREVGREGLDSYRETKPIAVAN</sequence>
<keyword evidence="4" id="KW-1185">Reference proteome</keyword>
<name>A0ABT6KYW9_9MYCO</name>
<gene>
    <name evidence="3" type="ORF">M2272_002533</name>
</gene>
<dbReference type="Pfam" id="PF00171">
    <property type="entry name" value="Aldedh"/>
    <property type="match status" value="1"/>
</dbReference>
<evidence type="ECO:0000259" key="2">
    <source>
        <dbReference type="Pfam" id="PF00171"/>
    </source>
</evidence>
<dbReference type="InterPro" id="IPR015590">
    <property type="entry name" value="Aldehyde_DH_dom"/>
</dbReference>
<dbReference type="InterPro" id="IPR016161">
    <property type="entry name" value="Ald_DH/histidinol_DH"/>
</dbReference>
<protein>
    <submittedName>
        <fullName evidence="3">Acyl-CoA reductase-like NAD-dependent aldehyde dehydrogenase</fullName>
    </submittedName>
</protein>
<evidence type="ECO:0000313" key="4">
    <source>
        <dbReference type="Proteomes" id="UP001160130"/>
    </source>
</evidence>
<feature type="domain" description="Aldehyde dehydrogenase" evidence="2">
    <location>
        <begin position="5"/>
        <end position="31"/>
    </location>
</feature>
<feature type="region of interest" description="Disordered" evidence="1">
    <location>
        <begin position="1"/>
        <end position="37"/>
    </location>
</feature>